<dbReference type="InterPro" id="IPR003710">
    <property type="entry name" value="ApbA"/>
</dbReference>
<dbReference type="NCBIfam" id="TIGR00745">
    <property type="entry name" value="apbA_panE"/>
    <property type="match status" value="1"/>
</dbReference>
<dbReference type="EC" id="1.1.1.169" evidence="4"/>
<dbReference type="GO" id="GO:0015940">
    <property type="term" value="P:pantothenate biosynthetic process"/>
    <property type="evidence" value="ECO:0007669"/>
    <property type="project" value="InterPro"/>
</dbReference>
<evidence type="ECO:0000256" key="4">
    <source>
        <dbReference type="RuleBase" id="RU362068"/>
    </source>
</evidence>
<dbReference type="GO" id="GO:0008677">
    <property type="term" value="F:2-dehydropantoate 2-reductase activity"/>
    <property type="evidence" value="ECO:0007669"/>
    <property type="project" value="UniProtKB-EC"/>
</dbReference>
<dbReference type="KEGG" id="pfy:PFICI_03234"/>
<keyword evidence="2 4" id="KW-0521">NADP</keyword>
<feature type="domain" description="Ketopantoate reductase C-terminal" evidence="6">
    <location>
        <begin position="202"/>
        <end position="321"/>
    </location>
</feature>
<dbReference type="Gene3D" id="3.40.50.720">
    <property type="entry name" value="NAD(P)-binding Rossmann-like Domain"/>
    <property type="match status" value="1"/>
</dbReference>
<dbReference type="InterPro" id="IPR013328">
    <property type="entry name" value="6PGD_dom2"/>
</dbReference>
<comment type="catalytic activity">
    <reaction evidence="4">
        <text>(R)-pantoate + NADP(+) = 2-dehydropantoate + NADPH + H(+)</text>
        <dbReference type="Rhea" id="RHEA:16233"/>
        <dbReference type="ChEBI" id="CHEBI:11561"/>
        <dbReference type="ChEBI" id="CHEBI:15378"/>
        <dbReference type="ChEBI" id="CHEBI:15980"/>
        <dbReference type="ChEBI" id="CHEBI:57783"/>
        <dbReference type="ChEBI" id="CHEBI:58349"/>
        <dbReference type="EC" id="1.1.1.169"/>
    </reaction>
</comment>
<dbReference type="SUPFAM" id="SSF51735">
    <property type="entry name" value="NAD(P)-binding Rossmann-fold domains"/>
    <property type="match status" value="1"/>
</dbReference>
<keyword evidence="8" id="KW-1185">Reference proteome</keyword>
<dbReference type="OrthoDB" id="3609at2759"/>
<dbReference type="GeneID" id="19268247"/>
<dbReference type="HOGENOM" id="CLU_031468_2_1_1"/>
<dbReference type="Pfam" id="PF02558">
    <property type="entry name" value="ApbA"/>
    <property type="match status" value="1"/>
</dbReference>
<dbReference type="RefSeq" id="XP_007830006.1">
    <property type="nucleotide sequence ID" value="XM_007831815.1"/>
</dbReference>
<dbReference type="EMBL" id="KI912110">
    <property type="protein sequence ID" value="ETS85209.1"/>
    <property type="molecule type" value="Genomic_DNA"/>
</dbReference>
<dbReference type="Proteomes" id="UP000030651">
    <property type="component" value="Unassembled WGS sequence"/>
</dbReference>
<dbReference type="FunFam" id="1.10.1040.10:FF:000017">
    <property type="entry name" value="2-dehydropantoate 2-reductase"/>
    <property type="match status" value="1"/>
</dbReference>
<reference evidence="8" key="1">
    <citation type="journal article" date="2015" name="BMC Genomics">
        <title>Genomic and transcriptomic analysis of the endophytic fungus Pestalotiopsis fici reveals its lifestyle and high potential for synthesis of natural products.</title>
        <authorList>
            <person name="Wang X."/>
            <person name="Zhang X."/>
            <person name="Liu L."/>
            <person name="Xiang M."/>
            <person name="Wang W."/>
            <person name="Sun X."/>
            <person name="Che Y."/>
            <person name="Guo L."/>
            <person name="Liu G."/>
            <person name="Guo L."/>
            <person name="Wang C."/>
            <person name="Yin W.B."/>
            <person name="Stadler M."/>
            <person name="Zhang X."/>
            <person name="Liu X."/>
        </authorList>
    </citation>
    <scope>NUCLEOTIDE SEQUENCE [LARGE SCALE GENOMIC DNA]</scope>
    <source>
        <strain evidence="8">W106-1 / CGMCC3.15140</strain>
    </source>
</reference>
<keyword evidence="3 4" id="KW-0560">Oxidoreductase</keyword>
<dbReference type="InterPro" id="IPR013752">
    <property type="entry name" value="KPA_reductase"/>
</dbReference>
<dbReference type="InterPro" id="IPR051402">
    <property type="entry name" value="KPR-Related"/>
</dbReference>
<evidence type="ECO:0000313" key="7">
    <source>
        <dbReference type="EMBL" id="ETS85209.1"/>
    </source>
</evidence>
<gene>
    <name evidence="7" type="ORF">PFICI_03234</name>
</gene>
<proteinExistence type="inferred from homology"/>
<dbReference type="Pfam" id="PF08546">
    <property type="entry name" value="ApbA_C"/>
    <property type="match status" value="1"/>
</dbReference>
<dbReference type="PANTHER" id="PTHR21708">
    <property type="entry name" value="PROBABLE 2-DEHYDROPANTOATE 2-REDUCTASE"/>
    <property type="match status" value="1"/>
</dbReference>
<evidence type="ECO:0000313" key="8">
    <source>
        <dbReference type="Proteomes" id="UP000030651"/>
    </source>
</evidence>
<dbReference type="FunCoup" id="W3XGS3">
    <property type="interactions" value="31"/>
</dbReference>
<dbReference type="SUPFAM" id="SSF48179">
    <property type="entry name" value="6-phosphogluconate dehydrogenase C-terminal domain-like"/>
    <property type="match status" value="1"/>
</dbReference>
<comment type="function">
    <text evidence="4">Catalyzes the NADPH-dependent reduction of ketopantoate into pantoic acid.</text>
</comment>
<accession>W3XGS3</accession>
<dbReference type="InterPro" id="IPR036291">
    <property type="entry name" value="NAD(P)-bd_dom_sf"/>
</dbReference>
<evidence type="ECO:0000259" key="6">
    <source>
        <dbReference type="Pfam" id="PF08546"/>
    </source>
</evidence>
<dbReference type="eggNOG" id="ENOG502QWBM">
    <property type="taxonomic scope" value="Eukaryota"/>
</dbReference>
<evidence type="ECO:0000256" key="3">
    <source>
        <dbReference type="ARBA" id="ARBA00023002"/>
    </source>
</evidence>
<dbReference type="AlphaFoldDB" id="W3XGS3"/>
<feature type="domain" description="Ketopantoate reductase N-terminal" evidence="5">
    <location>
        <begin position="7"/>
        <end position="165"/>
    </location>
</feature>
<protein>
    <recommendedName>
        <fullName evidence="4">2-dehydropantoate 2-reductase</fullName>
        <ecNumber evidence="4">1.1.1.169</ecNumber>
    </recommendedName>
    <alternativeName>
        <fullName evidence="4">Ketopantoate reductase</fullName>
    </alternativeName>
</protein>
<dbReference type="OMA" id="NEHNDAR"/>
<dbReference type="GO" id="GO:0005737">
    <property type="term" value="C:cytoplasm"/>
    <property type="evidence" value="ECO:0007669"/>
    <property type="project" value="TreeGrafter"/>
</dbReference>
<dbReference type="InterPro" id="IPR008927">
    <property type="entry name" value="6-PGluconate_DH-like_C_sf"/>
</dbReference>
<dbReference type="InParanoid" id="W3XGS3"/>
<dbReference type="Gene3D" id="1.10.1040.10">
    <property type="entry name" value="N-(1-d-carboxylethyl)-l-norvaline Dehydrogenase, domain 2"/>
    <property type="match status" value="1"/>
</dbReference>
<name>W3XGS3_PESFW</name>
<sequence>MAEKKNVLLVGAGGVGTMAAVSLEASGRASVTAVLRSNFASVSEHGFNIESVDYGSLKAWKPTNIAKQVPDVAQDNLPPFDYIVVATKNCPDVGPAVEEIIAPAITQGHTVIVLVQNGLNIEKPLIKTFPQNVVLSGISLIGVAEKGHGNIIHDYHDELIVGAFKNPNIGPDTARAAAAEFVEIYSTSGKVACEHNENVDFVRWRKLIYNASFNPISTITGMDTTRLRLAKTPIETLVKPAMREIWNAAKAAGHDIPEEHIENTIHIDPLEVYCKPSMLQDVEKGNYIEYENILGEPIREAEKLGVPIPTLKTLYGLCAALQWKTKEARGLIELEGSNLVPNEG</sequence>
<evidence type="ECO:0000256" key="1">
    <source>
        <dbReference type="ARBA" id="ARBA00007870"/>
    </source>
</evidence>
<dbReference type="PANTHER" id="PTHR21708:SF30">
    <property type="entry name" value="2-DEHYDROPANTOATE 2-REDUCTASE-RELATED"/>
    <property type="match status" value="1"/>
</dbReference>
<organism evidence="7 8">
    <name type="scientific">Pestalotiopsis fici (strain W106-1 / CGMCC3.15140)</name>
    <dbReference type="NCBI Taxonomy" id="1229662"/>
    <lineage>
        <taxon>Eukaryota</taxon>
        <taxon>Fungi</taxon>
        <taxon>Dikarya</taxon>
        <taxon>Ascomycota</taxon>
        <taxon>Pezizomycotina</taxon>
        <taxon>Sordariomycetes</taxon>
        <taxon>Xylariomycetidae</taxon>
        <taxon>Amphisphaeriales</taxon>
        <taxon>Sporocadaceae</taxon>
        <taxon>Pestalotiopsis</taxon>
    </lineage>
</organism>
<comment type="similarity">
    <text evidence="1 4">Belongs to the ketopantoate reductase family.</text>
</comment>
<evidence type="ECO:0000259" key="5">
    <source>
        <dbReference type="Pfam" id="PF02558"/>
    </source>
</evidence>
<dbReference type="InterPro" id="IPR013332">
    <property type="entry name" value="KPR_N"/>
</dbReference>
<evidence type="ECO:0000256" key="2">
    <source>
        <dbReference type="ARBA" id="ARBA00022857"/>
    </source>
</evidence>